<dbReference type="AlphaFoldDB" id="A0A9Q0MFN9"/>
<dbReference type="InterPro" id="IPR023214">
    <property type="entry name" value="HAD_sf"/>
</dbReference>
<protein>
    <submittedName>
        <fullName evidence="1">Uncharacterized protein</fullName>
    </submittedName>
</protein>
<organism evidence="1 2">
    <name type="scientific">Blomia tropicalis</name>
    <name type="common">Mite</name>
    <dbReference type="NCBI Taxonomy" id="40697"/>
    <lineage>
        <taxon>Eukaryota</taxon>
        <taxon>Metazoa</taxon>
        <taxon>Ecdysozoa</taxon>
        <taxon>Arthropoda</taxon>
        <taxon>Chelicerata</taxon>
        <taxon>Arachnida</taxon>
        <taxon>Acari</taxon>
        <taxon>Acariformes</taxon>
        <taxon>Sarcoptiformes</taxon>
        <taxon>Astigmata</taxon>
        <taxon>Glycyphagoidea</taxon>
        <taxon>Echimyopodidae</taxon>
        <taxon>Blomia</taxon>
    </lineage>
</organism>
<evidence type="ECO:0000313" key="2">
    <source>
        <dbReference type="Proteomes" id="UP001142055"/>
    </source>
</evidence>
<keyword evidence="2" id="KW-1185">Reference proteome</keyword>
<comment type="caution">
    <text evidence="1">The sequence shown here is derived from an EMBL/GenBank/DDBJ whole genome shotgun (WGS) entry which is preliminary data.</text>
</comment>
<dbReference type="SUPFAM" id="SSF56784">
    <property type="entry name" value="HAD-like"/>
    <property type="match status" value="1"/>
</dbReference>
<dbReference type="InterPro" id="IPR036412">
    <property type="entry name" value="HAD-like_sf"/>
</dbReference>
<proteinExistence type="predicted"/>
<dbReference type="PANTHER" id="PTHR20371:SF1">
    <property type="entry name" value="ENOLASE-PHOSPHATASE E1"/>
    <property type="match status" value="1"/>
</dbReference>
<accession>A0A9Q0MFN9</accession>
<sequence>MTEPVAEQILKFKKPKIVLMDVSGTLTQGTFIPSLLIPYFKKNHRPFLEENIEKPIIGNIIFKLRASASMDAKAPKIAPDMADKSILIDTVSNYVDHCLDNFKENKPLILYRFVVWFDGYDRGLLQTPVYNDVAVQLHKWFDAQGIRLFILSNGWSVATKKFLEKTTQGNLSNLIQDFLDTEIGPLNHASTFHTAIDCIQEHPKDIIYLTKNGDSARAAIEIGIVSILVLTHQRDVTLIRNDPRDAGIPHVRTLKEIEFE</sequence>
<dbReference type="GO" id="GO:0043874">
    <property type="term" value="F:acireductone synthase activity"/>
    <property type="evidence" value="ECO:0007669"/>
    <property type="project" value="TreeGrafter"/>
</dbReference>
<dbReference type="GO" id="GO:0019509">
    <property type="term" value="P:L-methionine salvage from methylthioadenosine"/>
    <property type="evidence" value="ECO:0007669"/>
    <property type="project" value="TreeGrafter"/>
</dbReference>
<gene>
    <name evidence="1" type="ORF">RDWZM_003591</name>
</gene>
<reference evidence="1" key="1">
    <citation type="submission" date="2022-12" db="EMBL/GenBank/DDBJ databases">
        <title>Genome assemblies of Blomia tropicalis.</title>
        <authorList>
            <person name="Cui Y."/>
        </authorList>
    </citation>
    <scope>NUCLEOTIDE SEQUENCE</scope>
    <source>
        <tissue evidence="1">Adult mites</tissue>
    </source>
</reference>
<dbReference type="Gene3D" id="3.40.50.1000">
    <property type="entry name" value="HAD superfamily/HAD-like"/>
    <property type="match status" value="1"/>
</dbReference>
<dbReference type="EMBL" id="JAPWDV010000001">
    <property type="protein sequence ID" value="KAJ6225046.1"/>
    <property type="molecule type" value="Genomic_DNA"/>
</dbReference>
<name>A0A9Q0MFN9_BLOTA</name>
<evidence type="ECO:0000313" key="1">
    <source>
        <dbReference type="EMBL" id="KAJ6225046.1"/>
    </source>
</evidence>
<dbReference type="Proteomes" id="UP001142055">
    <property type="component" value="Chromosome 1"/>
</dbReference>
<dbReference type="PANTHER" id="PTHR20371">
    <property type="entry name" value="ENOLASE-PHOSPHATASE E1"/>
    <property type="match status" value="1"/>
</dbReference>